<dbReference type="RefSeq" id="WP_132314818.1">
    <property type="nucleotide sequence ID" value="NZ_FWZT01000001.1"/>
</dbReference>
<dbReference type="EMBL" id="FWZT01000001">
    <property type="protein sequence ID" value="SME87834.1"/>
    <property type="molecule type" value="Genomic_DNA"/>
</dbReference>
<dbReference type="OrthoDB" id="10004743at2"/>
<dbReference type="PROSITE" id="PS51257">
    <property type="entry name" value="PROKAR_LIPOPROTEIN"/>
    <property type="match status" value="1"/>
</dbReference>
<name>A0A1Y6B8R2_9BACT</name>
<protein>
    <submittedName>
        <fullName evidence="2">L-ring protein</fullName>
    </submittedName>
</protein>
<accession>A0A1Y6B8R2</accession>
<dbReference type="AlphaFoldDB" id="A0A1Y6B8R2"/>
<organism evidence="2 3">
    <name type="scientific">Pseudobacteriovorax antillogorgiicola</name>
    <dbReference type="NCBI Taxonomy" id="1513793"/>
    <lineage>
        <taxon>Bacteria</taxon>
        <taxon>Pseudomonadati</taxon>
        <taxon>Bdellovibrionota</taxon>
        <taxon>Oligoflexia</taxon>
        <taxon>Oligoflexales</taxon>
        <taxon>Pseudobacteriovoracaceae</taxon>
        <taxon>Pseudobacteriovorax</taxon>
    </lineage>
</organism>
<evidence type="ECO:0000313" key="3">
    <source>
        <dbReference type="Proteomes" id="UP000192907"/>
    </source>
</evidence>
<reference evidence="3" key="1">
    <citation type="submission" date="2017-04" db="EMBL/GenBank/DDBJ databases">
        <authorList>
            <person name="Varghese N."/>
            <person name="Submissions S."/>
        </authorList>
    </citation>
    <scope>NUCLEOTIDE SEQUENCE [LARGE SCALE GENOMIC DNA]</scope>
    <source>
        <strain evidence="3">RKEM611</strain>
    </source>
</reference>
<feature type="compositionally biased region" description="Basic and acidic residues" evidence="1">
    <location>
        <begin position="333"/>
        <end position="342"/>
    </location>
</feature>
<evidence type="ECO:0000313" key="2">
    <source>
        <dbReference type="EMBL" id="SME87834.1"/>
    </source>
</evidence>
<feature type="compositionally biased region" description="Basic and acidic residues" evidence="1">
    <location>
        <begin position="309"/>
        <end position="320"/>
    </location>
</feature>
<sequence>MKLQVVIILSSFLVTGCQTRVVPISKRDYVNQSSGAEIYKKGRKIQDGRKDPPQIFMKKKSIRIKPVSKTDNNGSLFSSDNPENYLFYDKPRGEVGDMIPILVRVNQAEGGAAGGGGAQGELEAGQIKDELLAALPEFTPRDDESNILPLTSIKFKVDRRLPNGDLIVSTYRTSKNETQSSTIRVKARIERATLMAKKDITTEDLLDVDWYQRKDGEVIERDSLSWQDEYTLRMSGFDEAKSKMAQQLETKREDLKKVRDRLRDRINSLGKERRQFAQSRQKLDQEKKKLSDTIQEYDNKISEQNNTIEEQKSIIKRQQDMLDQLQNETESPGDERGAADAG</sequence>
<evidence type="ECO:0000256" key="1">
    <source>
        <dbReference type="SAM" id="MobiDB-lite"/>
    </source>
</evidence>
<dbReference type="STRING" id="1513793.SAMN06296036_10138"/>
<proteinExistence type="predicted"/>
<keyword evidence="3" id="KW-1185">Reference proteome</keyword>
<feature type="region of interest" description="Disordered" evidence="1">
    <location>
        <begin position="267"/>
        <end position="342"/>
    </location>
</feature>
<gene>
    <name evidence="2" type="ORF">SAMN06296036_10138</name>
</gene>
<feature type="compositionally biased region" description="Basic and acidic residues" evidence="1">
    <location>
        <begin position="267"/>
        <end position="301"/>
    </location>
</feature>
<dbReference type="Proteomes" id="UP000192907">
    <property type="component" value="Unassembled WGS sequence"/>
</dbReference>